<keyword evidence="3" id="KW-0010">Activator</keyword>
<dbReference type="PANTHER" id="PTHR46796">
    <property type="entry name" value="HTH-TYPE TRANSCRIPTIONAL ACTIVATOR RHAS-RELATED"/>
    <property type="match status" value="1"/>
</dbReference>
<dbReference type="InterPro" id="IPR018062">
    <property type="entry name" value="HTH_AraC-typ_CS"/>
</dbReference>
<dbReference type="PROSITE" id="PS01124">
    <property type="entry name" value="HTH_ARAC_FAMILY_2"/>
    <property type="match status" value="1"/>
</dbReference>
<dbReference type="SUPFAM" id="SSF51215">
    <property type="entry name" value="Regulatory protein AraC"/>
    <property type="match status" value="1"/>
</dbReference>
<dbReference type="EMBL" id="VISQ01000001">
    <property type="protein sequence ID" value="TVZ67902.1"/>
    <property type="molecule type" value="Genomic_DNA"/>
</dbReference>
<dbReference type="PROSITE" id="PS00041">
    <property type="entry name" value="HTH_ARAC_FAMILY_1"/>
    <property type="match status" value="1"/>
</dbReference>
<dbReference type="Pfam" id="PF02311">
    <property type="entry name" value="AraC_binding"/>
    <property type="match status" value="1"/>
</dbReference>
<accession>A0A542D5L0</accession>
<dbReference type="GO" id="GO:0003700">
    <property type="term" value="F:DNA-binding transcription factor activity"/>
    <property type="evidence" value="ECO:0007669"/>
    <property type="project" value="InterPro"/>
</dbReference>
<keyword evidence="4" id="KW-0804">Transcription</keyword>
<dbReference type="Gene3D" id="1.10.10.60">
    <property type="entry name" value="Homeodomain-like"/>
    <property type="match status" value="2"/>
</dbReference>
<dbReference type="InterPro" id="IPR050204">
    <property type="entry name" value="AraC_XylS_family_regulators"/>
</dbReference>
<name>A0A542D5L0_SERFO</name>
<evidence type="ECO:0000256" key="3">
    <source>
        <dbReference type="ARBA" id="ARBA00023159"/>
    </source>
</evidence>
<dbReference type="InterPro" id="IPR037923">
    <property type="entry name" value="HTH-like"/>
</dbReference>
<evidence type="ECO:0000313" key="6">
    <source>
        <dbReference type="EMBL" id="TVZ67902.1"/>
    </source>
</evidence>
<comment type="caution">
    <text evidence="6">The sequence shown here is derived from an EMBL/GenBank/DDBJ whole genome shotgun (WGS) entry which is preliminary data.</text>
</comment>
<dbReference type="Pfam" id="PF12833">
    <property type="entry name" value="HTH_18"/>
    <property type="match status" value="1"/>
</dbReference>
<dbReference type="InterPro" id="IPR009057">
    <property type="entry name" value="Homeodomain-like_sf"/>
</dbReference>
<feature type="domain" description="HTH araC/xylS-type" evidence="5">
    <location>
        <begin position="174"/>
        <end position="271"/>
    </location>
</feature>
<dbReference type="PANTHER" id="PTHR46796:SF2">
    <property type="entry name" value="TRANSCRIPTIONAL REGULATORY PROTEIN"/>
    <property type="match status" value="1"/>
</dbReference>
<dbReference type="SUPFAM" id="SSF46689">
    <property type="entry name" value="Homeodomain-like"/>
    <property type="match status" value="2"/>
</dbReference>
<evidence type="ECO:0000256" key="4">
    <source>
        <dbReference type="ARBA" id="ARBA00023163"/>
    </source>
</evidence>
<keyword evidence="1" id="KW-0805">Transcription regulation</keyword>
<evidence type="ECO:0000256" key="1">
    <source>
        <dbReference type="ARBA" id="ARBA00023015"/>
    </source>
</evidence>
<dbReference type="AlphaFoldDB" id="A0A542D5L0"/>
<dbReference type="GO" id="GO:0043565">
    <property type="term" value="F:sequence-specific DNA binding"/>
    <property type="evidence" value="ECO:0007669"/>
    <property type="project" value="InterPro"/>
</dbReference>
<sequence>MADNAPQFWRDDRLPFVEARAIEDGRKLCYSLHSHEFFSIGAITAGTSTYINGDQHLQVNTGDVVIINPQQAHGCNPIGDRRWSYIMFYIDTRWLATLQQENSGNRTGEFIPFAEVVSHNNALFSGLNQLYHILTDTEACHLEKQIALVDYFSNLPSRLGMATLAPLEANAKLERAAAFIRTHCTESLTLEEICQASALSPSYLIRSFKKRYGMTPHAYLVNQRIQYGHRLLKRGVPIAMAANESGFADQAHFQRTFKQLLAATPGQYQTPSANK</sequence>
<keyword evidence="2" id="KW-0238">DNA-binding</keyword>
<reference evidence="6" key="2">
    <citation type="submission" date="2019-08" db="EMBL/GenBank/DDBJ databases">
        <title>Investigation of anaerobic lignin degradation for improved lignocellulosic biofuels.</title>
        <authorList>
            <person name="Deangelis K.PhD."/>
        </authorList>
    </citation>
    <scope>NUCLEOTIDE SEQUENCE [LARGE SCALE GENOMIC DNA]</scope>
    <source>
        <strain evidence="6">128R</strain>
    </source>
</reference>
<dbReference type="InterPro" id="IPR003313">
    <property type="entry name" value="AraC-bd"/>
</dbReference>
<gene>
    <name evidence="6" type="ORF">FHU10_0301</name>
</gene>
<evidence type="ECO:0000256" key="2">
    <source>
        <dbReference type="ARBA" id="ARBA00023125"/>
    </source>
</evidence>
<dbReference type="InterPro" id="IPR018060">
    <property type="entry name" value="HTH_AraC"/>
</dbReference>
<dbReference type="InterPro" id="IPR014710">
    <property type="entry name" value="RmlC-like_jellyroll"/>
</dbReference>
<dbReference type="Gene3D" id="2.60.120.10">
    <property type="entry name" value="Jelly Rolls"/>
    <property type="match status" value="1"/>
</dbReference>
<organism evidence="6">
    <name type="scientific">Serratia fonticola</name>
    <dbReference type="NCBI Taxonomy" id="47917"/>
    <lineage>
        <taxon>Bacteria</taxon>
        <taxon>Pseudomonadati</taxon>
        <taxon>Pseudomonadota</taxon>
        <taxon>Gammaproteobacteria</taxon>
        <taxon>Enterobacterales</taxon>
        <taxon>Yersiniaceae</taxon>
        <taxon>Serratia</taxon>
    </lineage>
</organism>
<evidence type="ECO:0000259" key="5">
    <source>
        <dbReference type="PROSITE" id="PS01124"/>
    </source>
</evidence>
<dbReference type="SMART" id="SM00342">
    <property type="entry name" value="HTH_ARAC"/>
    <property type="match status" value="1"/>
</dbReference>
<proteinExistence type="predicted"/>
<protein>
    <submittedName>
        <fullName evidence="6">AraC family transcriptional regulator</fullName>
    </submittedName>
</protein>
<reference evidence="6" key="1">
    <citation type="submission" date="2019-06" db="EMBL/GenBank/DDBJ databases">
        <authorList>
            <person name="Deangelis K."/>
            <person name="Huntemann M."/>
            <person name="Clum A."/>
            <person name="Pillay M."/>
            <person name="Palaniappan K."/>
            <person name="Varghese N."/>
            <person name="Mikhailova N."/>
            <person name="Stamatis D."/>
            <person name="Reddy T."/>
            <person name="Daum C."/>
            <person name="Shapiro N."/>
            <person name="Ivanova N."/>
            <person name="Kyrpides N."/>
            <person name="Woyke T."/>
        </authorList>
    </citation>
    <scope>NUCLEOTIDE SEQUENCE [LARGE SCALE GENOMIC DNA]</scope>
    <source>
        <strain evidence="6">128R</strain>
    </source>
</reference>
<dbReference type="OrthoDB" id="9809338at2"/>